<dbReference type="Proteomes" id="UP000799767">
    <property type="component" value="Unassembled WGS sequence"/>
</dbReference>
<evidence type="ECO:0000313" key="1">
    <source>
        <dbReference type="EMBL" id="KAF2485858.1"/>
    </source>
</evidence>
<accession>A0A6A6Q057</accession>
<keyword evidence="2" id="KW-1185">Reference proteome</keyword>
<gene>
    <name evidence="1" type="ORF">BDY17DRAFT_112661</name>
</gene>
<protein>
    <submittedName>
        <fullName evidence="1">Uncharacterized protein</fullName>
    </submittedName>
</protein>
<sequence length="166" mass="18753">MGTDGGAQEGTLFDSVHARIAYDSRALHFIPAKVFETLVNGVDRFRVPGMSALQKEMVAFTIKYLADAPREDKPFVGVIDYDVELIADWPNLLDWLKLFHEGKVTAPTFHDRSAKAEAVLGVFKMVQSAKEMGVKWKEMKYGWKGVRKMMSAVDVNWLVDVWDEPS</sequence>
<dbReference type="EMBL" id="MU001633">
    <property type="protein sequence ID" value="KAF2485858.1"/>
    <property type="molecule type" value="Genomic_DNA"/>
</dbReference>
<reference evidence="1" key="1">
    <citation type="journal article" date="2020" name="Stud. Mycol.">
        <title>101 Dothideomycetes genomes: a test case for predicting lifestyles and emergence of pathogens.</title>
        <authorList>
            <person name="Haridas S."/>
            <person name="Albert R."/>
            <person name="Binder M."/>
            <person name="Bloem J."/>
            <person name="Labutti K."/>
            <person name="Salamov A."/>
            <person name="Andreopoulos B."/>
            <person name="Baker S."/>
            <person name="Barry K."/>
            <person name="Bills G."/>
            <person name="Bluhm B."/>
            <person name="Cannon C."/>
            <person name="Castanera R."/>
            <person name="Culley D."/>
            <person name="Daum C."/>
            <person name="Ezra D."/>
            <person name="Gonzalez J."/>
            <person name="Henrissat B."/>
            <person name="Kuo A."/>
            <person name="Liang C."/>
            <person name="Lipzen A."/>
            <person name="Lutzoni F."/>
            <person name="Magnuson J."/>
            <person name="Mondo S."/>
            <person name="Nolan M."/>
            <person name="Ohm R."/>
            <person name="Pangilinan J."/>
            <person name="Park H.-J."/>
            <person name="Ramirez L."/>
            <person name="Alfaro M."/>
            <person name="Sun H."/>
            <person name="Tritt A."/>
            <person name="Yoshinaga Y."/>
            <person name="Zwiers L.-H."/>
            <person name="Turgeon B."/>
            <person name="Goodwin S."/>
            <person name="Spatafora J."/>
            <person name="Crous P."/>
            <person name="Grigoriev I."/>
        </authorList>
    </citation>
    <scope>NUCLEOTIDE SEQUENCE</scope>
    <source>
        <strain evidence="1">CBS 113389</strain>
    </source>
</reference>
<dbReference type="RefSeq" id="XP_033592427.1">
    <property type="nucleotide sequence ID" value="XM_033729231.1"/>
</dbReference>
<dbReference type="GeneID" id="54470233"/>
<evidence type="ECO:0000313" key="2">
    <source>
        <dbReference type="Proteomes" id="UP000799767"/>
    </source>
</evidence>
<proteinExistence type="predicted"/>
<dbReference type="AlphaFoldDB" id="A0A6A6Q057"/>
<name>A0A6A6Q057_9PEZI</name>
<organism evidence="1 2">
    <name type="scientific">Neohortaea acidophila</name>
    <dbReference type="NCBI Taxonomy" id="245834"/>
    <lineage>
        <taxon>Eukaryota</taxon>
        <taxon>Fungi</taxon>
        <taxon>Dikarya</taxon>
        <taxon>Ascomycota</taxon>
        <taxon>Pezizomycotina</taxon>
        <taxon>Dothideomycetes</taxon>
        <taxon>Dothideomycetidae</taxon>
        <taxon>Mycosphaerellales</taxon>
        <taxon>Teratosphaeriaceae</taxon>
        <taxon>Neohortaea</taxon>
    </lineage>
</organism>